<accession>A0A0A9CEE8</accession>
<name>A0A0A9CEE8_ARUDO</name>
<dbReference type="AlphaFoldDB" id="A0A0A9CEE8"/>
<protein>
    <submittedName>
        <fullName evidence="1">Uncharacterized protein</fullName>
    </submittedName>
</protein>
<reference evidence="1" key="1">
    <citation type="submission" date="2014-09" db="EMBL/GenBank/DDBJ databases">
        <authorList>
            <person name="Magalhaes I.L.F."/>
            <person name="Oliveira U."/>
            <person name="Santos F.R."/>
            <person name="Vidigal T.H.D.A."/>
            <person name="Brescovit A.D."/>
            <person name="Santos A.J."/>
        </authorList>
    </citation>
    <scope>NUCLEOTIDE SEQUENCE</scope>
    <source>
        <tissue evidence="1">Shoot tissue taken approximately 20 cm above the soil surface</tissue>
    </source>
</reference>
<evidence type="ECO:0000313" key="1">
    <source>
        <dbReference type="EMBL" id="JAD72838.1"/>
    </source>
</evidence>
<sequence length="20" mass="2232">MYKGGSFIFTDRQALGNLGR</sequence>
<dbReference type="EMBL" id="GBRH01225057">
    <property type="protein sequence ID" value="JAD72838.1"/>
    <property type="molecule type" value="Transcribed_RNA"/>
</dbReference>
<reference evidence="1" key="2">
    <citation type="journal article" date="2015" name="Data Brief">
        <title>Shoot transcriptome of the giant reed, Arundo donax.</title>
        <authorList>
            <person name="Barrero R.A."/>
            <person name="Guerrero F.D."/>
            <person name="Moolhuijzen P."/>
            <person name="Goolsby J.A."/>
            <person name="Tidwell J."/>
            <person name="Bellgard S.E."/>
            <person name="Bellgard M.I."/>
        </authorList>
    </citation>
    <scope>NUCLEOTIDE SEQUENCE</scope>
    <source>
        <tissue evidence="1">Shoot tissue taken approximately 20 cm above the soil surface</tissue>
    </source>
</reference>
<organism evidence="1">
    <name type="scientific">Arundo donax</name>
    <name type="common">Giant reed</name>
    <name type="synonym">Donax arundinaceus</name>
    <dbReference type="NCBI Taxonomy" id="35708"/>
    <lineage>
        <taxon>Eukaryota</taxon>
        <taxon>Viridiplantae</taxon>
        <taxon>Streptophyta</taxon>
        <taxon>Embryophyta</taxon>
        <taxon>Tracheophyta</taxon>
        <taxon>Spermatophyta</taxon>
        <taxon>Magnoliopsida</taxon>
        <taxon>Liliopsida</taxon>
        <taxon>Poales</taxon>
        <taxon>Poaceae</taxon>
        <taxon>PACMAD clade</taxon>
        <taxon>Arundinoideae</taxon>
        <taxon>Arundineae</taxon>
        <taxon>Arundo</taxon>
    </lineage>
</organism>
<proteinExistence type="predicted"/>